<evidence type="ECO:0000313" key="2">
    <source>
        <dbReference type="EMBL" id="PPK70811.1"/>
    </source>
</evidence>
<evidence type="ECO:0000313" key="3">
    <source>
        <dbReference type="Proteomes" id="UP000238071"/>
    </source>
</evidence>
<dbReference type="RefSeq" id="WP_104424072.1">
    <property type="nucleotide sequence ID" value="NZ_PTIY01000008.1"/>
</dbReference>
<keyword evidence="1" id="KW-0732">Signal</keyword>
<gene>
    <name evidence="2" type="ORF">B0F88_108166</name>
</gene>
<keyword evidence="3" id="KW-1185">Reference proteome</keyword>
<evidence type="ECO:0000256" key="1">
    <source>
        <dbReference type="SAM" id="SignalP"/>
    </source>
</evidence>
<feature type="signal peptide" evidence="1">
    <location>
        <begin position="1"/>
        <end position="18"/>
    </location>
</feature>
<comment type="caution">
    <text evidence="2">The sequence shown here is derived from an EMBL/GenBank/DDBJ whole genome shotgun (WGS) entry which is preliminary data.</text>
</comment>
<reference evidence="2 3" key="1">
    <citation type="submission" date="2018-02" db="EMBL/GenBank/DDBJ databases">
        <title>Subsurface microbial communities from deep shales in Ohio and West Virginia, USA.</title>
        <authorList>
            <person name="Wrighton K."/>
        </authorList>
    </citation>
    <scope>NUCLEOTIDE SEQUENCE [LARGE SCALE GENOMIC DNA]</scope>
    <source>
        <strain evidence="2 3">OWC-G53F</strain>
    </source>
</reference>
<proteinExistence type="predicted"/>
<dbReference type="Proteomes" id="UP000238071">
    <property type="component" value="Unassembled WGS sequence"/>
</dbReference>
<dbReference type="OrthoDB" id="7055177at2"/>
<dbReference type="AlphaFoldDB" id="A0A2S6H058"/>
<dbReference type="PROSITE" id="PS51257">
    <property type="entry name" value="PROKAR_LIPOPROTEIN"/>
    <property type="match status" value="1"/>
</dbReference>
<name>A0A2S6H058_9GAMM</name>
<protein>
    <recommendedName>
        <fullName evidence="4">Lipoprotein</fullName>
    </recommendedName>
</protein>
<organism evidence="2 3">
    <name type="scientific">Methylobacter tundripaludum</name>
    <dbReference type="NCBI Taxonomy" id="173365"/>
    <lineage>
        <taxon>Bacteria</taxon>
        <taxon>Pseudomonadati</taxon>
        <taxon>Pseudomonadota</taxon>
        <taxon>Gammaproteobacteria</taxon>
        <taxon>Methylococcales</taxon>
        <taxon>Methylococcaceae</taxon>
        <taxon>Methylobacter</taxon>
    </lineage>
</organism>
<accession>A0A2S6H058</accession>
<evidence type="ECO:0008006" key="4">
    <source>
        <dbReference type="Google" id="ProtNLM"/>
    </source>
</evidence>
<sequence>MKLVYLAGALFLAGCASTPTTQISAFGNSASAIAGKIDSVIDEYNNAALDRKFTDYAATYNGDKSSLLTSDELGKIDKPIGPEQKKNFAIYKANRALGSYSKALSDLASAGSRVDIDLAAANLYGSISSLNDQYKTIKETDKDLFDTSKLASFSTLIAAIGSSIVEEKRREAIKGIVTEADPKVSLICDVIIEQLKLAGIEDAIATSRQYILSEELIDYKSRVKTAMPLDERRTEIKRLYSLQQGVSNSKLLIQQTQKAVAAVKESHATLANELKEGRFTSAAITSTIGRLKDLEKNYGDFEALLLSCKKIAKNDKGILSCEDK</sequence>
<feature type="chain" id="PRO_5015604218" description="Lipoprotein" evidence="1">
    <location>
        <begin position="19"/>
        <end position="324"/>
    </location>
</feature>
<dbReference type="EMBL" id="PTIY01000008">
    <property type="protein sequence ID" value="PPK70811.1"/>
    <property type="molecule type" value="Genomic_DNA"/>
</dbReference>